<accession>A0A3B0L088</accession>
<organism evidence="1 2">
    <name type="scientific">Drosophila guanche</name>
    <name type="common">Fruit fly</name>
    <dbReference type="NCBI Taxonomy" id="7266"/>
    <lineage>
        <taxon>Eukaryota</taxon>
        <taxon>Metazoa</taxon>
        <taxon>Ecdysozoa</taxon>
        <taxon>Arthropoda</taxon>
        <taxon>Hexapoda</taxon>
        <taxon>Insecta</taxon>
        <taxon>Pterygota</taxon>
        <taxon>Neoptera</taxon>
        <taxon>Endopterygota</taxon>
        <taxon>Diptera</taxon>
        <taxon>Brachycera</taxon>
        <taxon>Muscomorpha</taxon>
        <taxon>Ephydroidea</taxon>
        <taxon>Drosophilidae</taxon>
        <taxon>Drosophila</taxon>
        <taxon>Sophophora</taxon>
    </lineage>
</organism>
<keyword evidence="2" id="KW-1185">Reference proteome</keyword>
<gene>
    <name evidence="1" type="ORF">DGUA_6G020513</name>
</gene>
<feature type="non-terminal residue" evidence="1">
    <location>
        <position position="391"/>
    </location>
</feature>
<evidence type="ECO:0000313" key="2">
    <source>
        <dbReference type="Proteomes" id="UP000268350"/>
    </source>
</evidence>
<sequence length="391" mass="43736">QIIKSFSVLIQYGPDGSSNSFDHLFINPSTPMALFTMVEMCSENFNLGSSLTPRSSTNVIISRELPQRVFPRSFPDLAIFHLTFALTLLYRNMTCVSNCSRRIISTREFVNTKADYRIGTISINMQWLPPPRPAALFIFCSHSLIRQYFVQRAALGDGAPHSRNTSFSVVCQTLTKEVVQSTIFSLSSSSFSSLFTNEDQLTENDHTTAKTAEKHGISQSVVIRVEKTRNVGPKQQSQGRPKALAGPKATPIMSQIFISIARYIDKRQKEMFKFDMTTGTCLLGLETRSMEWIVNMQSESWELAPRRSTYINVLDICINYPTLHIHATVIIDASVNVNVNDVTQAQNFAPFFLFRSQPDTTASASCGRSAVAVVFGNYETFLGQRSGSEVR</sequence>
<dbReference type="AlphaFoldDB" id="A0A3B0L088"/>
<evidence type="ECO:0000313" key="1">
    <source>
        <dbReference type="EMBL" id="SPP89798.1"/>
    </source>
</evidence>
<protein>
    <submittedName>
        <fullName evidence="1">Uncharacterized protein</fullName>
    </submittedName>
</protein>
<reference evidence="2" key="1">
    <citation type="submission" date="2018-01" db="EMBL/GenBank/DDBJ databases">
        <authorList>
            <person name="Alioto T."/>
            <person name="Alioto T."/>
        </authorList>
    </citation>
    <scope>NUCLEOTIDE SEQUENCE [LARGE SCALE GENOMIC DNA]</scope>
</reference>
<dbReference type="EMBL" id="OUUW01000031">
    <property type="protein sequence ID" value="SPP89798.1"/>
    <property type="molecule type" value="Genomic_DNA"/>
</dbReference>
<feature type="non-terminal residue" evidence="1">
    <location>
        <position position="1"/>
    </location>
</feature>
<name>A0A3B0L088_DROGU</name>
<dbReference type="Proteomes" id="UP000268350">
    <property type="component" value="Unassembled WGS sequence"/>
</dbReference>
<proteinExistence type="predicted"/>